<dbReference type="GO" id="GO:0005880">
    <property type="term" value="C:nuclear microtubule"/>
    <property type="evidence" value="ECO:0000318"/>
    <property type="project" value="GO_Central"/>
</dbReference>
<keyword evidence="4" id="KW-0963">Cytoplasm</keyword>
<reference evidence="12" key="1">
    <citation type="journal article" date="2016" name="Nature">
        <title>The genome of the seagrass Zostera marina reveals angiosperm adaptation to the sea.</title>
        <authorList>
            <person name="Olsen J.L."/>
            <person name="Rouze P."/>
            <person name="Verhelst B."/>
            <person name="Lin Y.-C."/>
            <person name="Bayer T."/>
            <person name="Collen J."/>
            <person name="Dattolo E."/>
            <person name="De Paoli E."/>
            <person name="Dittami S."/>
            <person name="Maumus F."/>
            <person name="Michel G."/>
            <person name="Kersting A."/>
            <person name="Lauritano C."/>
            <person name="Lohaus R."/>
            <person name="Toepel M."/>
            <person name="Tonon T."/>
            <person name="Vanneste K."/>
            <person name="Amirebrahimi M."/>
            <person name="Brakel J."/>
            <person name="Bostroem C."/>
            <person name="Chovatia M."/>
            <person name="Grimwood J."/>
            <person name="Jenkins J.W."/>
            <person name="Jueterbock A."/>
            <person name="Mraz A."/>
            <person name="Stam W.T."/>
            <person name="Tice H."/>
            <person name="Bornberg-Bauer E."/>
            <person name="Green P.J."/>
            <person name="Pearson G.A."/>
            <person name="Procaccini G."/>
            <person name="Duarte C.M."/>
            <person name="Schmutz J."/>
            <person name="Reusch T.B.H."/>
            <person name="Van de Peer Y."/>
        </authorList>
    </citation>
    <scope>NUCLEOTIDE SEQUENCE [LARGE SCALE GENOMIC DNA]</scope>
    <source>
        <strain evidence="12">cv. Finnish</strain>
    </source>
</reference>
<evidence type="ECO:0000256" key="1">
    <source>
        <dbReference type="ARBA" id="ARBA00004123"/>
    </source>
</evidence>
<comment type="similarity">
    <text evidence="3">Belongs to the TPX2 family.</text>
</comment>
<feature type="domain" description="TPX2 C-terminal" evidence="9">
    <location>
        <begin position="611"/>
        <end position="687"/>
    </location>
</feature>
<feature type="region of interest" description="Disordered" evidence="8">
    <location>
        <begin position="575"/>
        <end position="600"/>
    </location>
</feature>
<dbReference type="GO" id="GO:0060236">
    <property type="term" value="P:regulation of mitotic spindle organization"/>
    <property type="evidence" value="ECO:0007669"/>
    <property type="project" value="InterPro"/>
</dbReference>
<dbReference type="OrthoDB" id="1684416at2759"/>
<keyword evidence="7" id="KW-0539">Nucleus</keyword>
<evidence type="ECO:0000256" key="3">
    <source>
        <dbReference type="ARBA" id="ARBA00005885"/>
    </source>
</evidence>
<evidence type="ECO:0000256" key="2">
    <source>
        <dbReference type="ARBA" id="ARBA00004186"/>
    </source>
</evidence>
<dbReference type="EMBL" id="LFYR01000676">
    <property type="protein sequence ID" value="KMZ71402.1"/>
    <property type="molecule type" value="Genomic_DNA"/>
</dbReference>
<dbReference type="STRING" id="29655.A0A0K9PT20"/>
<evidence type="ECO:0000256" key="8">
    <source>
        <dbReference type="SAM" id="MobiDB-lite"/>
    </source>
</evidence>
<feature type="compositionally biased region" description="Basic and acidic residues" evidence="8">
    <location>
        <begin position="590"/>
        <end position="600"/>
    </location>
</feature>
<sequence length="704" mass="81603">MDSESVDAVGFFVDEKYEFSAPKFFDLLKEETDEEIKEAEMWFKKGKSDDPSPFMMRIKGARFAETDSVYCDFGDDEKNTTKMDLETLQDTSHPPSHKQTKMSTQKSCLIIPELKDVNSLSERRRQVVPGIENSRKVHALKSNGFTKPTYTSKLRKDLLPPKSVNRNGISAAKKSSLKRDISQENQAVKKQKLDSGGTRQIHNVKTSVLHHKSKPHSINMLETTASSIEDSTPFLSVAELIKKYESKTRNFDLTQNHSISHENSIQLKKLRPKLTLTRPKEPNFETTYRVRAVRIKSSAELEQEMLAKIPKFKAKALNKKILEAPSMAPSRSIPQIPQFQEFHLKTTERANLHTESALLESSIDSCCQNHGKITKLTEVKPPLLFTSLRARPPRIKPSWEMEMEELAKVPKFKAKPLNKRMFERKRDVTLPCDPTKGLTIPQEFNFATNERLGLPSSAASTVDDLFEKLSIQSECNQRVNPYPKLTLPNPFNLHTEERGLQKEKRLQEQLRWKQIEEEKNLIPKSNPYPYTTDYPVIPPKPDAKPCTKAEVFQLKSLIRHEEIVQRMIEEKERLQREDAERRSFKAQPVMKEDPNPLPEKERKPLTEIQEFALRVDHRAGDRAEFDKKIKEREMLYKRERDEYDHATMVEEDKSLKRMRKKMVPHARPVPSFANPFIPQKVARELTRPKSPKLLVDERSKRYLR</sequence>
<dbReference type="PANTHER" id="PTHR14326">
    <property type="entry name" value="TARGETING PROTEIN FOR XKLP2"/>
    <property type="match status" value="1"/>
</dbReference>
<dbReference type="GO" id="GO:0008017">
    <property type="term" value="F:microtubule binding"/>
    <property type="evidence" value="ECO:0000318"/>
    <property type="project" value="GO_Central"/>
</dbReference>
<evidence type="ECO:0000259" key="9">
    <source>
        <dbReference type="Pfam" id="PF06886"/>
    </source>
</evidence>
<dbReference type="InterPro" id="IPR027330">
    <property type="entry name" value="TPX2_central_dom"/>
</dbReference>
<feature type="compositionally biased region" description="Basic and acidic residues" evidence="8">
    <location>
        <begin position="694"/>
        <end position="704"/>
    </location>
</feature>
<protein>
    <submittedName>
        <fullName evidence="11">Protein TPX2</fullName>
    </submittedName>
</protein>
<dbReference type="PANTHER" id="PTHR14326:SF44">
    <property type="entry name" value="TARGETING PROTEIN FOR XKLP2"/>
    <property type="match status" value="1"/>
</dbReference>
<accession>A0A0K9PT20</accession>
<gene>
    <name evidence="11" type="ORF">ZOSMA_181G00370</name>
</gene>
<evidence type="ECO:0000256" key="4">
    <source>
        <dbReference type="ARBA" id="ARBA00022490"/>
    </source>
</evidence>
<evidence type="ECO:0000313" key="11">
    <source>
        <dbReference type="EMBL" id="KMZ71402.1"/>
    </source>
</evidence>
<dbReference type="GO" id="GO:0005819">
    <property type="term" value="C:spindle"/>
    <property type="evidence" value="ECO:0007669"/>
    <property type="project" value="UniProtKB-SubCell"/>
</dbReference>
<feature type="region of interest" description="Disordered" evidence="8">
    <location>
        <begin position="159"/>
        <end position="200"/>
    </location>
</feature>
<dbReference type="OMA" id="GRHTVSC"/>
<comment type="subcellular location">
    <subcellularLocation>
        <location evidence="2">Cytoplasm</location>
        <location evidence="2">Cytoskeleton</location>
        <location evidence="2">Spindle</location>
    </subcellularLocation>
    <subcellularLocation>
        <location evidence="1">Nucleus</location>
    </subcellularLocation>
</comment>
<comment type="caution">
    <text evidence="11">The sequence shown here is derived from an EMBL/GenBank/DDBJ whole genome shotgun (WGS) entry which is preliminary data.</text>
</comment>
<keyword evidence="6" id="KW-0206">Cytoskeleton</keyword>
<keyword evidence="5" id="KW-0493">Microtubule</keyword>
<dbReference type="InterPro" id="IPR009675">
    <property type="entry name" value="TPX2_fam"/>
</dbReference>
<feature type="region of interest" description="Disordered" evidence="8">
    <location>
        <begin position="683"/>
        <end position="704"/>
    </location>
</feature>
<evidence type="ECO:0000259" key="10">
    <source>
        <dbReference type="Pfam" id="PF12214"/>
    </source>
</evidence>
<organism evidence="11 12">
    <name type="scientific">Zostera marina</name>
    <name type="common">Eelgrass</name>
    <dbReference type="NCBI Taxonomy" id="29655"/>
    <lineage>
        <taxon>Eukaryota</taxon>
        <taxon>Viridiplantae</taxon>
        <taxon>Streptophyta</taxon>
        <taxon>Embryophyta</taxon>
        <taxon>Tracheophyta</taxon>
        <taxon>Spermatophyta</taxon>
        <taxon>Magnoliopsida</taxon>
        <taxon>Liliopsida</taxon>
        <taxon>Zosteraceae</taxon>
        <taxon>Zostera</taxon>
    </lineage>
</organism>
<name>A0A0K9PT20_ZOSMR</name>
<proteinExistence type="inferred from homology"/>
<evidence type="ECO:0000256" key="7">
    <source>
        <dbReference type="ARBA" id="ARBA00023242"/>
    </source>
</evidence>
<dbReference type="AlphaFoldDB" id="A0A0K9PT20"/>
<evidence type="ECO:0000313" key="12">
    <source>
        <dbReference type="Proteomes" id="UP000036987"/>
    </source>
</evidence>
<dbReference type="Pfam" id="PF12214">
    <property type="entry name" value="TPX2_importin"/>
    <property type="match status" value="2"/>
</dbReference>
<dbReference type="GO" id="GO:0030295">
    <property type="term" value="F:protein kinase activator activity"/>
    <property type="evidence" value="ECO:0000318"/>
    <property type="project" value="GO_Central"/>
</dbReference>
<dbReference type="InterPro" id="IPR027329">
    <property type="entry name" value="TPX2_C"/>
</dbReference>
<feature type="domain" description="TPX2 central" evidence="10">
    <location>
        <begin position="375"/>
        <end position="462"/>
    </location>
</feature>
<feature type="domain" description="TPX2 central" evidence="10">
    <location>
        <begin position="275"/>
        <end position="357"/>
    </location>
</feature>
<dbReference type="Pfam" id="PF06886">
    <property type="entry name" value="TPX2"/>
    <property type="match status" value="1"/>
</dbReference>
<dbReference type="GO" id="GO:0090307">
    <property type="term" value="P:mitotic spindle assembly"/>
    <property type="evidence" value="ECO:0000318"/>
    <property type="project" value="GO_Central"/>
</dbReference>
<dbReference type="Proteomes" id="UP000036987">
    <property type="component" value="Unassembled WGS sequence"/>
</dbReference>
<evidence type="ECO:0000256" key="5">
    <source>
        <dbReference type="ARBA" id="ARBA00022701"/>
    </source>
</evidence>
<evidence type="ECO:0000256" key="6">
    <source>
        <dbReference type="ARBA" id="ARBA00023212"/>
    </source>
</evidence>
<keyword evidence="12" id="KW-1185">Reference proteome</keyword>